<evidence type="ECO:0000313" key="17">
    <source>
        <dbReference type="EMBL" id="ACI65711.1"/>
    </source>
</evidence>
<dbReference type="RefSeq" id="XP_002186241.1">
    <property type="nucleotide sequence ID" value="XM_002186205.1"/>
</dbReference>
<comment type="catalytic activity">
    <reaction evidence="13">
        <text>a 1,2-diacyl-sn-glycerol + H2O = a 2-acylglycerol + a fatty acid + H(+)</text>
        <dbReference type="Rhea" id="RHEA:33275"/>
        <dbReference type="ChEBI" id="CHEBI:15377"/>
        <dbReference type="ChEBI" id="CHEBI:15378"/>
        <dbReference type="ChEBI" id="CHEBI:17389"/>
        <dbReference type="ChEBI" id="CHEBI:17815"/>
        <dbReference type="ChEBI" id="CHEBI:28868"/>
        <dbReference type="EC" id="3.1.1.116"/>
    </reaction>
    <physiologicalReaction direction="left-to-right" evidence="13">
        <dbReference type="Rhea" id="RHEA:33276"/>
    </physiologicalReaction>
</comment>
<dbReference type="InterPro" id="IPR052214">
    <property type="entry name" value="DAG_Lipase-Related"/>
</dbReference>
<evidence type="ECO:0000256" key="7">
    <source>
        <dbReference type="ARBA" id="ARBA00022801"/>
    </source>
</evidence>
<evidence type="ECO:0000256" key="2">
    <source>
        <dbReference type="ARBA" id="ARBA00004651"/>
    </source>
</evidence>
<feature type="domain" description="Fungal lipase-type" evidence="16">
    <location>
        <begin position="517"/>
        <end position="627"/>
    </location>
</feature>
<sequence length="814" mass="91615">MPAIYLFHRRTIVGGDDLQPAAFLTASLRCVQLVCLLGPILAHIHDESSRNGGLFHYIMYDPSDDVSCRHSNLFPTLLTLYAVASVVYSFASIALEWRLAHWSSIGSPTETEPRSSKVRHLLELKLVPFSILLLLVWMSGLSAVAFAPLYNYCVDLTQQNNSEIQREMADDIDKYSVEVFTPLRVHLWWLALAILLVGQLSEVLVSFAFLWHLCKQPMQAHILENPELMEVTLPSHRMIEEMWADRCAAACQCLGSASCFMFGGRELLGQAEFGDVARALADYLDTGGILDVVPSDIVTGFMLLQRIQRQRIYRAREEVLQHVEVAARLEGQSVQDNAGDELMVPLDSLQSTSYLPSSSTTCRVGGRQSSVFRFDPDGTYERRNRALFERHNVDEMSVLEEGTRYAKYALAIYTWVLYLYVHPCSGIPRLFAKSGRLCCRSSKTDRRGESSVIPQLAANLIDQHGRIEGDNLCETNKAALLLTVGLMEADLIYAQLRSGFADTPYAILVDHEWKSIVVSIRGTFSLEDCVTDVLIDPEPLEQLGVDFGFDAKDQYCHGGVLTCVRNVYRDLQRHGILDRLLLGEHARFPEYRLRLVGHSLGASTCTLLSYMLRGKFASIRCVNYSPPDSDLVPRLSFNAMEILRNEILSLIGRIKVPKIEVASRVVSGSGLSNCRFCLDQDPDEHANILEDINEMLYAPTELPESEYQHQLERFQTVQEERRRSRGHLRSLQLYPPGKLVHLVKIGERKSCLHGLAKCLTCCTTNAGSKYQPVWIGNDDLNEIVVSPTMATDHFPNRLCDLLQTVAREYKVKTS</sequence>
<dbReference type="KEGG" id="pti:PHATR_44231"/>
<dbReference type="InterPro" id="IPR002921">
    <property type="entry name" value="Fungal_lipase-type"/>
</dbReference>
<keyword evidence="3" id="KW-1003">Cell membrane</keyword>
<dbReference type="EMBL" id="CP001142">
    <property type="protein sequence ID" value="ACI65711.1"/>
    <property type="molecule type" value="Genomic_DNA"/>
</dbReference>
<dbReference type="PANTHER" id="PTHR45792">
    <property type="entry name" value="DIACYLGLYCEROL LIPASE HOMOLOG-RELATED"/>
    <property type="match status" value="1"/>
</dbReference>
<proteinExistence type="predicted"/>
<dbReference type="Pfam" id="PF01764">
    <property type="entry name" value="Lipase_3"/>
    <property type="match status" value="1"/>
</dbReference>
<comment type="cofactor">
    <cofactor evidence="1">
        <name>Ca(2+)</name>
        <dbReference type="ChEBI" id="CHEBI:29108"/>
    </cofactor>
</comment>
<feature type="transmembrane region" description="Helical" evidence="15">
    <location>
        <begin position="187"/>
        <end position="211"/>
    </location>
</feature>
<keyword evidence="11" id="KW-0443">Lipid metabolism</keyword>
<dbReference type="GO" id="GO:0046872">
    <property type="term" value="F:metal ion binding"/>
    <property type="evidence" value="ECO:0007669"/>
    <property type="project" value="UniProtKB-KW"/>
</dbReference>
<feature type="transmembrane region" description="Helical" evidence="15">
    <location>
        <begin position="73"/>
        <end position="95"/>
    </location>
</feature>
<dbReference type="PaxDb" id="2850-Phatr44231"/>
<keyword evidence="7" id="KW-0378">Hydrolase</keyword>
<name>B5Y5S9_PHATC</name>
<organism evidence="17 18">
    <name type="scientific">Phaeodactylum tricornutum (strain CCAP 1055/1)</name>
    <dbReference type="NCBI Taxonomy" id="556484"/>
    <lineage>
        <taxon>Eukaryota</taxon>
        <taxon>Sar</taxon>
        <taxon>Stramenopiles</taxon>
        <taxon>Ochrophyta</taxon>
        <taxon>Bacillariophyta</taxon>
        <taxon>Bacillariophyceae</taxon>
        <taxon>Bacillariophycidae</taxon>
        <taxon>Naviculales</taxon>
        <taxon>Phaeodactylaceae</taxon>
        <taxon>Phaeodactylum</taxon>
    </lineage>
</organism>
<dbReference type="HOGENOM" id="CLU_340245_0_0_1"/>
<evidence type="ECO:0000256" key="14">
    <source>
        <dbReference type="ARBA" id="ARBA00026104"/>
    </source>
</evidence>
<feature type="transmembrane region" description="Helical" evidence="15">
    <location>
        <begin position="126"/>
        <end position="150"/>
    </location>
</feature>
<dbReference type="InterPro" id="IPR029058">
    <property type="entry name" value="AB_hydrolase_fold"/>
</dbReference>
<dbReference type="InParanoid" id="B5Y5S9"/>
<keyword evidence="4" id="KW-0597">Phosphoprotein</keyword>
<comment type="subcellular location">
    <subcellularLocation>
        <location evidence="2">Cell membrane</location>
        <topology evidence="2">Multi-pass membrane protein</topology>
    </subcellularLocation>
</comment>
<keyword evidence="10 15" id="KW-1133">Transmembrane helix</keyword>
<dbReference type="EC" id="3.1.1.116" evidence="14"/>
<evidence type="ECO:0000259" key="16">
    <source>
        <dbReference type="Pfam" id="PF01764"/>
    </source>
</evidence>
<dbReference type="GO" id="GO:0005886">
    <property type="term" value="C:plasma membrane"/>
    <property type="evidence" value="ECO:0007669"/>
    <property type="project" value="UniProtKB-SubCell"/>
</dbReference>
<evidence type="ECO:0000256" key="3">
    <source>
        <dbReference type="ARBA" id="ARBA00022475"/>
    </source>
</evidence>
<accession>B5Y5S9</accession>
<dbReference type="OrthoDB" id="438440at2759"/>
<evidence type="ECO:0000256" key="8">
    <source>
        <dbReference type="ARBA" id="ARBA00022837"/>
    </source>
</evidence>
<evidence type="ECO:0000256" key="11">
    <source>
        <dbReference type="ARBA" id="ARBA00023098"/>
    </source>
</evidence>
<dbReference type="Gene3D" id="3.40.50.1820">
    <property type="entry name" value="alpha/beta hydrolase"/>
    <property type="match status" value="1"/>
</dbReference>
<dbReference type="PANTHER" id="PTHR45792:SF8">
    <property type="entry name" value="DIACYLGLYCEROL LIPASE-ALPHA"/>
    <property type="match status" value="1"/>
</dbReference>
<evidence type="ECO:0000256" key="4">
    <source>
        <dbReference type="ARBA" id="ARBA00022553"/>
    </source>
</evidence>
<evidence type="ECO:0000313" key="18">
    <source>
        <dbReference type="Proteomes" id="UP000000759"/>
    </source>
</evidence>
<dbReference type="AlphaFoldDB" id="B5Y5S9"/>
<dbReference type="GO" id="GO:0016042">
    <property type="term" value="P:lipid catabolic process"/>
    <property type="evidence" value="ECO:0007669"/>
    <property type="project" value="UniProtKB-KW"/>
</dbReference>
<evidence type="ECO:0000256" key="15">
    <source>
        <dbReference type="SAM" id="Phobius"/>
    </source>
</evidence>
<keyword evidence="12 15" id="KW-0472">Membrane</keyword>
<dbReference type="GO" id="GO:0016298">
    <property type="term" value="F:lipase activity"/>
    <property type="evidence" value="ECO:0007669"/>
    <property type="project" value="TreeGrafter"/>
</dbReference>
<dbReference type="CDD" id="cd00519">
    <property type="entry name" value="Lipase_3"/>
    <property type="match status" value="1"/>
</dbReference>
<evidence type="ECO:0000256" key="10">
    <source>
        <dbReference type="ARBA" id="ARBA00022989"/>
    </source>
</evidence>
<keyword evidence="5 15" id="KW-0812">Transmembrane</keyword>
<keyword evidence="8" id="KW-0106">Calcium</keyword>
<evidence type="ECO:0000256" key="5">
    <source>
        <dbReference type="ARBA" id="ARBA00022692"/>
    </source>
</evidence>
<gene>
    <name evidence="17" type="ORF">PHATR_44231</name>
</gene>
<evidence type="ECO:0000256" key="1">
    <source>
        <dbReference type="ARBA" id="ARBA00001913"/>
    </source>
</evidence>
<dbReference type="eggNOG" id="KOG2088">
    <property type="taxonomic scope" value="Eukaryota"/>
</dbReference>
<evidence type="ECO:0000256" key="13">
    <source>
        <dbReference type="ARBA" id="ARBA00024531"/>
    </source>
</evidence>
<protein>
    <recommendedName>
        <fullName evidence="14">sn-1-specific diacylglycerol lipase</fullName>
        <ecNumber evidence="14">3.1.1.116</ecNumber>
    </recommendedName>
</protein>
<dbReference type="SUPFAM" id="SSF53474">
    <property type="entry name" value="alpha/beta-Hydrolases"/>
    <property type="match status" value="1"/>
</dbReference>
<keyword evidence="18" id="KW-1185">Reference proteome</keyword>
<evidence type="ECO:0000256" key="12">
    <source>
        <dbReference type="ARBA" id="ARBA00023136"/>
    </source>
</evidence>
<evidence type="ECO:0000256" key="6">
    <source>
        <dbReference type="ARBA" id="ARBA00022723"/>
    </source>
</evidence>
<keyword evidence="9" id="KW-0442">Lipid degradation</keyword>
<keyword evidence="6" id="KW-0479">Metal-binding</keyword>
<reference evidence="17 18" key="1">
    <citation type="journal article" date="2008" name="Nature">
        <title>The Phaeodactylum genome reveals the evolutionary history of diatom genomes.</title>
        <authorList>
            <person name="Bowler C."/>
            <person name="Allen A.E."/>
            <person name="Badger J.H."/>
            <person name="Grimwood J."/>
            <person name="Jabbari K."/>
            <person name="Kuo A."/>
            <person name="Maheswari U."/>
            <person name="Martens C."/>
            <person name="Maumus F."/>
            <person name="Otillar R.P."/>
            <person name="Rayko E."/>
            <person name="Salamov A."/>
            <person name="Vandepoele K."/>
            <person name="Beszteri B."/>
            <person name="Gruber A."/>
            <person name="Heijde M."/>
            <person name="Katinka M."/>
            <person name="Mock T."/>
            <person name="Valentin K."/>
            <person name="Verret F."/>
            <person name="Berges J.A."/>
            <person name="Brownlee C."/>
            <person name="Cadoret J.P."/>
            <person name="Chiovitti A."/>
            <person name="Choi C.J."/>
            <person name="Coesel S."/>
            <person name="De Martino A."/>
            <person name="Detter J.C."/>
            <person name="Durkin C."/>
            <person name="Falciatore A."/>
            <person name="Fournet J."/>
            <person name="Haruta M."/>
            <person name="Huysman M.J."/>
            <person name="Jenkins B.D."/>
            <person name="Jiroutova K."/>
            <person name="Jorgensen R.E."/>
            <person name="Joubert Y."/>
            <person name="Kaplan A."/>
            <person name="Kroger N."/>
            <person name="Kroth P.G."/>
            <person name="La Roche J."/>
            <person name="Lindquist E."/>
            <person name="Lommer M."/>
            <person name="Martin-Jezequel V."/>
            <person name="Lopez P.J."/>
            <person name="Lucas S."/>
            <person name="Mangogna M."/>
            <person name="McGinnis K."/>
            <person name="Medlin L.K."/>
            <person name="Montsant A."/>
            <person name="Oudot-Le Secq M.P."/>
            <person name="Napoli C."/>
            <person name="Obornik M."/>
            <person name="Parker M.S."/>
            <person name="Petit J.L."/>
            <person name="Porcel B.M."/>
            <person name="Poulsen N."/>
            <person name="Robison M."/>
            <person name="Rychlewski L."/>
            <person name="Rynearson T.A."/>
            <person name="Schmutz J."/>
            <person name="Shapiro H."/>
            <person name="Siaut M."/>
            <person name="Stanley M."/>
            <person name="Sussman M.R."/>
            <person name="Taylor A.R."/>
            <person name="Vardi A."/>
            <person name="von Dassow P."/>
            <person name="Vyverman W."/>
            <person name="Willis A."/>
            <person name="Wyrwicz L.S."/>
            <person name="Rokhsar D.S."/>
            <person name="Weissenbach J."/>
            <person name="Armbrust E.V."/>
            <person name="Green B.R."/>
            <person name="Van de Peer Y."/>
            <person name="Grigoriev I.V."/>
        </authorList>
    </citation>
    <scope>NUCLEOTIDE SEQUENCE [LARGE SCALE GENOMIC DNA]</scope>
    <source>
        <strain evidence="17 18">CCAP 1055/1</strain>
    </source>
</reference>
<reference evidence="18" key="2">
    <citation type="submission" date="2008-08" db="EMBL/GenBank/DDBJ databases">
        <authorList>
            <consortium name="Diatom Consortium"/>
            <person name="Grigoriev I."/>
            <person name="Grimwood J."/>
            <person name="Kuo A."/>
            <person name="Otillar R.P."/>
            <person name="Salamov A."/>
            <person name="Detter J.C."/>
            <person name="Lindquist E."/>
            <person name="Shapiro H."/>
            <person name="Lucas S."/>
            <person name="Glavina del Rio T."/>
            <person name="Pitluck S."/>
            <person name="Rokhsar D."/>
            <person name="Bowler C."/>
        </authorList>
    </citation>
    <scope>GENOME REANNOTATION</scope>
    <source>
        <strain evidence="18">CCAP 1055/1</strain>
    </source>
</reference>
<dbReference type="GeneID" id="7204064"/>
<dbReference type="Proteomes" id="UP000000759">
    <property type="component" value="Chromosome 3"/>
</dbReference>
<evidence type="ECO:0000256" key="9">
    <source>
        <dbReference type="ARBA" id="ARBA00022963"/>
    </source>
</evidence>